<evidence type="ECO:0000313" key="3">
    <source>
        <dbReference type="Proteomes" id="UP000198510"/>
    </source>
</evidence>
<gene>
    <name evidence="2" type="ORF">SAMN05421823_10650</name>
</gene>
<feature type="chain" id="PRO_5011592176" description="LTXXQ motif family protein" evidence="1">
    <location>
        <begin position="27"/>
        <end position="156"/>
    </location>
</feature>
<accession>A0A1G9K597</accession>
<dbReference type="Gene3D" id="1.20.120.1490">
    <property type="match status" value="1"/>
</dbReference>
<dbReference type="EMBL" id="FNFO01000006">
    <property type="protein sequence ID" value="SDL44706.1"/>
    <property type="molecule type" value="Genomic_DNA"/>
</dbReference>
<protein>
    <recommendedName>
        <fullName evidence="4">LTXXQ motif family protein</fullName>
    </recommendedName>
</protein>
<organism evidence="2 3">
    <name type="scientific">Catalinimonas alkaloidigena</name>
    <dbReference type="NCBI Taxonomy" id="1075417"/>
    <lineage>
        <taxon>Bacteria</taxon>
        <taxon>Pseudomonadati</taxon>
        <taxon>Bacteroidota</taxon>
        <taxon>Cytophagia</taxon>
        <taxon>Cytophagales</taxon>
        <taxon>Catalimonadaceae</taxon>
        <taxon>Catalinimonas</taxon>
    </lineage>
</organism>
<dbReference type="GO" id="GO:0042597">
    <property type="term" value="C:periplasmic space"/>
    <property type="evidence" value="ECO:0007669"/>
    <property type="project" value="InterPro"/>
</dbReference>
<reference evidence="2 3" key="1">
    <citation type="submission" date="2016-10" db="EMBL/GenBank/DDBJ databases">
        <authorList>
            <person name="de Groot N.N."/>
        </authorList>
    </citation>
    <scope>NUCLEOTIDE SEQUENCE [LARGE SCALE GENOMIC DNA]</scope>
    <source>
        <strain evidence="2 3">DSM 25186</strain>
    </source>
</reference>
<feature type="signal peptide" evidence="1">
    <location>
        <begin position="1"/>
        <end position="26"/>
    </location>
</feature>
<name>A0A1G9K597_9BACT</name>
<dbReference type="Pfam" id="PF07813">
    <property type="entry name" value="LTXXQ"/>
    <property type="match status" value="1"/>
</dbReference>
<keyword evidence="3" id="KW-1185">Reference proteome</keyword>
<dbReference type="OrthoDB" id="675330at2"/>
<dbReference type="AlphaFoldDB" id="A0A1G9K597"/>
<evidence type="ECO:0000256" key="1">
    <source>
        <dbReference type="SAM" id="SignalP"/>
    </source>
</evidence>
<proteinExistence type="predicted"/>
<dbReference type="RefSeq" id="WP_143017322.1">
    <property type="nucleotide sequence ID" value="NZ_FNFO01000006.1"/>
</dbReference>
<dbReference type="InterPro" id="IPR012899">
    <property type="entry name" value="LTXXQ"/>
</dbReference>
<dbReference type="Proteomes" id="UP000198510">
    <property type="component" value="Unassembled WGS sequence"/>
</dbReference>
<evidence type="ECO:0000313" key="2">
    <source>
        <dbReference type="EMBL" id="SDL44706.1"/>
    </source>
</evidence>
<dbReference type="STRING" id="1075417.SAMN05421823_10650"/>
<sequence>MKAIHRFLKSGALVGCLMLCAFTLQAQSRAERSERLEQAKIAHFTNRLALSSEQAQRFWPIYNEFSDKRRANHRQMRRFHATELDSLSDQQITQQLQAMMKMREAEVQMEKEYLAKFMEVLSPRQVAQLYEAEREFARMVMRRLKDHPPRDEMSHR</sequence>
<keyword evidence="1" id="KW-0732">Signal</keyword>
<evidence type="ECO:0008006" key="4">
    <source>
        <dbReference type="Google" id="ProtNLM"/>
    </source>
</evidence>